<dbReference type="Proteomes" id="UP001558613">
    <property type="component" value="Unassembled WGS sequence"/>
</dbReference>
<dbReference type="Gene3D" id="1.20.1170.10">
    <property type="match status" value="1"/>
</dbReference>
<keyword evidence="6" id="KW-1185">Reference proteome</keyword>
<proteinExistence type="inferred from homology"/>
<evidence type="ECO:0000313" key="6">
    <source>
        <dbReference type="Proteomes" id="UP001558613"/>
    </source>
</evidence>
<evidence type="ECO:0000256" key="3">
    <source>
        <dbReference type="SAM" id="MobiDB-lite"/>
    </source>
</evidence>
<feature type="transmembrane region" description="Helical" evidence="4">
    <location>
        <begin position="118"/>
        <end position="140"/>
    </location>
</feature>
<dbReference type="PANTHER" id="PTHR14096:SF28">
    <property type="entry name" value="APOLIPOPROTEIN L, 1-RELATED"/>
    <property type="match status" value="1"/>
</dbReference>
<feature type="transmembrane region" description="Helical" evidence="4">
    <location>
        <begin position="90"/>
        <end position="112"/>
    </location>
</feature>
<feature type="coiled-coil region" evidence="2">
    <location>
        <begin position="32"/>
        <end position="59"/>
    </location>
</feature>
<sequence>MSRRLSDSGDDSSTSDKSVEQPPSFNCDGNHEENFKWKLKALNDELNKQIEELNSDFDKKLPALTGQIKKLQNITDELESMHKKITVANLTGASLGAAGGIASIAGLCLAPFTFGASLALVGVGAAVGISGGATGATSAITKITKLKNLCETIEKIITDVQNTIKSMIEKLSKIHDNIGEIEKLEETMVKEGVTTVRGAIDISEIKNEIDKVSALAVKDMLVFVQSVSVASAVVDDADGASTSQSADNGNKENIKSDTLKFIHEVRQKAAVFQKTLDDIERIKKTINQEFNKMVQSSTSSQAKPRGTVIHNDNMLMNSL</sequence>
<evidence type="ECO:0000256" key="1">
    <source>
        <dbReference type="ARBA" id="ARBA00010090"/>
    </source>
</evidence>
<keyword evidence="4" id="KW-0812">Transmembrane</keyword>
<reference evidence="5 6" key="1">
    <citation type="submission" date="2023-09" db="EMBL/GenBank/DDBJ databases">
        <authorList>
            <person name="Wang M."/>
        </authorList>
    </citation>
    <scope>NUCLEOTIDE SEQUENCE [LARGE SCALE GENOMIC DNA]</scope>
    <source>
        <strain evidence="5">GT-2023</strain>
        <tissue evidence="5">Liver</tissue>
    </source>
</reference>
<protein>
    <recommendedName>
        <fullName evidence="7">Apolipo L3-like protein</fullName>
    </recommendedName>
</protein>
<evidence type="ECO:0000256" key="4">
    <source>
        <dbReference type="SAM" id="Phobius"/>
    </source>
</evidence>
<dbReference type="InterPro" id="IPR008405">
    <property type="entry name" value="ApoL"/>
</dbReference>
<keyword evidence="4" id="KW-0472">Membrane</keyword>
<keyword evidence="4" id="KW-1133">Transmembrane helix</keyword>
<evidence type="ECO:0000256" key="2">
    <source>
        <dbReference type="SAM" id="Coils"/>
    </source>
</evidence>
<dbReference type="PANTHER" id="PTHR14096">
    <property type="entry name" value="APOLIPOPROTEIN L"/>
    <property type="match status" value="1"/>
</dbReference>
<accession>A0ABR3NIV9</accession>
<dbReference type="Pfam" id="PF05461">
    <property type="entry name" value="ApoL"/>
    <property type="match status" value="1"/>
</dbReference>
<gene>
    <name evidence="5" type="ORF">QQF64_036259</name>
</gene>
<evidence type="ECO:0000313" key="5">
    <source>
        <dbReference type="EMBL" id="KAL1276636.1"/>
    </source>
</evidence>
<comment type="similarity">
    <text evidence="1">Belongs to the apolipoprotein L family.</text>
</comment>
<organism evidence="5 6">
    <name type="scientific">Cirrhinus molitorella</name>
    <name type="common">mud carp</name>
    <dbReference type="NCBI Taxonomy" id="172907"/>
    <lineage>
        <taxon>Eukaryota</taxon>
        <taxon>Metazoa</taxon>
        <taxon>Chordata</taxon>
        <taxon>Craniata</taxon>
        <taxon>Vertebrata</taxon>
        <taxon>Euteleostomi</taxon>
        <taxon>Actinopterygii</taxon>
        <taxon>Neopterygii</taxon>
        <taxon>Teleostei</taxon>
        <taxon>Ostariophysi</taxon>
        <taxon>Cypriniformes</taxon>
        <taxon>Cyprinidae</taxon>
        <taxon>Labeoninae</taxon>
        <taxon>Labeonini</taxon>
        <taxon>Cirrhinus</taxon>
    </lineage>
</organism>
<dbReference type="EMBL" id="JAYMGO010000004">
    <property type="protein sequence ID" value="KAL1276636.1"/>
    <property type="molecule type" value="Genomic_DNA"/>
</dbReference>
<name>A0ABR3NIV9_9TELE</name>
<feature type="region of interest" description="Disordered" evidence="3">
    <location>
        <begin position="1"/>
        <end position="31"/>
    </location>
</feature>
<comment type="caution">
    <text evidence="5">The sequence shown here is derived from an EMBL/GenBank/DDBJ whole genome shotgun (WGS) entry which is preliminary data.</text>
</comment>
<keyword evidence="2" id="KW-0175">Coiled coil</keyword>
<evidence type="ECO:0008006" key="7">
    <source>
        <dbReference type="Google" id="ProtNLM"/>
    </source>
</evidence>